<name>A0A0K9PWG3_ZOSMR</name>
<comment type="caution">
    <text evidence="1">The sequence shown here is derived from an EMBL/GenBank/DDBJ whole genome shotgun (WGS) entry which is preliminary data.</text>
</comment>
<accession>A0A0K9PWG3</accession>
<gene>
    <name evidence="1" type="ORF">ZOSMA_161G00290</name>
</gene>
<reference evidence="2" key="1">
    <citation type="journal article" date="2016" name="Nature">
        <title>The genome of the seagrass Zostera marina reveals angiosperm adaptation to the sea.</title>
        <authorList>
            <person name="Olsen J.L."/>
            <person name="Rouze P."/>
            <person name="Verhelst B."/>
            <person name="Lin Y.-C."/>
            <person name="Bayer T."/>
            <person name="Collen J."/>
            <person name="Dattolo E."/>
            <person name="De Paoli E."/>
            <person name="Dittami S."/>
            <person name="Maumus F."/>
            <person name="Michel G."/>
            <person name="Kersting A."/>
            <person name="Lauritano C."/>
            <person name="Lohaus R."/>
            <person name="Toepel M."/>
            <person name="Tonon T."/>
            <person name="Vanneste K."/>
            <person name="Amirebrahimi M."/>
            <person name="Brakel J."/>
            <person name="Bostroem C."/>
            <person name="Chovatia M."/>
            <person name="Grimwood J."/>
            <person name="Jenkins J.W."/>
            <person name="Jueterbock A."/>
            <person name="Mraz A."/>
            <person name="Stam W.T."/>
            <person name="Tice H."/>
            <person name="Bornberg-Bauer E."/>
            <person name="Green P.J."/>
            <person name="Pearson G.A."/>
            <person name="Procaccini G."/>
            <person name="Duarte C.M."/>
            <person name="Schmutz J."/>
            <person name="Reusch T.B.H."/>
            <person name="Van de Peer Y."/>
        </authorList>
    </citation>
    <scope>NUCLEOTIDE SEQUENCE [LARGE SCALE GENOMIC DNA]</scope>
    <source>
        <strain evidence="2">cv. Finnish</strain>
    </source>
</reference>
<evidence type="ECO:0000313" key="2">
    <source>
        <dbReference type="Proteomes" id="UP000036987"/>
    </source>
</evidence>
<proteinExistence type="predicted"/>
<keyword evidence="2" id="KW-1185">Reference proteome</keyword>
<dbReference type="EMBL" id="LFYR01000624">
    <property type="protein sequence ID" value="KMZ72580.1"/>
    <property type="molecule type" value="Genomic_DNA"/>
</dbReference>
<dbReference type="AlphaFoldDB" id="A0A0K9PWG3"/>
<sequence>MFTGKFHQLAVHLLLDKPDMILVEHPLRSETYCGDPLRRPIAELQFRTPIGDPLRRPIAETH</sequence>
<evidence type="ECO:0000313" key="1">
    <source>
        <dbReference type="EMBL" id="KMZ72580.1"/>
    </source>
</evidence>
<organism evidence="1 2">
    <name type="scientific">Zostera marina</name>
    <name type="common">Eelgrass</name>
    <dbReference type="NCBI Taxonomy" id="29655"/>
    <lineage>
        <taxon>Eukaryota</taxon>
        <taxon>Viridiplantae</taxon>
        <taxon>Streptophyta</taxon>
        <taxon>Embryophyta</taxon>
        <taxon>Tracheophyta</taxon>
        <taxon>Spermatophyta</taxon>
        <taxon>Magnoliopsida</taxon>
        <taxon>Liliopsida</taxon>
        <taxon>Zosteraceae</taxon>
        <taxon>Zostera</taxon>
    </lineage>
</organism>
<feature type="non-terminal residue" evidence="1">
    <location>
        <position position="62"/>
    </location>
</feature>
<dbReference type="Proteomes" id="UP000036987">
    <property type="component" value="Unassembled WGS sequence"/>
</dbReference>
<protein>
    <submittedName>
        <fullName evidence="1">Uncharacterized protein</fullName>
    </submittedName>
</protein>